<dbReference type="CDD" id="cd00496">
    <property type="entry name" value="PheRS_alpha_core"/>
    <property type="match status" value="1"/>
</dbReference>
<evidence type="ECO:0000256" key="6">
    <source>
        <dbReference type="ARBA" id="ARBA00022741"/>
    </source>
</evidence>
<evidence type="ECO:0000256" key="5">
    <source>
        <dbReference type="ARBA" id="ARBA00022598"/>
    </source>
</evidence>
<organism evidence="19 20">
    <name type="scientific">Fopius arisanus</name>
    <dbReference type="NCBI Taxonomy" id="64838"/>
    <lineage>
        <taxon>Eukaryota</taxon>
        <taxon>Metazoa</taxon>
        <taxon>Ecdysozoa</taxon>
        <taxon>Arthropoda</taxon>
        <taxon>Hexapoda</taxon>
        <taxon>Insecta</taxon>
        <taxon>Pterygota</taxon>
        <taxon>Neoptera</taxon>
        <taxon>Endopterygota</taxon>
        <taxon>Hymenoptera</taxon>
        <taxon>Apocrita</taxon>
        <taxon>Ichneumonoidea</taxon>
        <taxon>Braconidae</taxon>
        <taxon>Opiinae</taxon>
        <taxon>Fopius</taxon>
    </lineage>
</organism>
<evidence type="ECO:0000256" key="8">
    <source>
        <dbReference type="ARBA" id="ARBA00022917"/>
    </source>
</evidence>
<dbReference type="CTD" id="36547"/>
<dbReference type="GO" id="GO:0000049">
    <property type="term" value="F:tRNA binding"/>
    <property type="evidence" value="ECO:0007669"/>
    <property type="project" value="InterPro"/>
</dbReference>
<evidence type="ECO:0000256" key="11">
    <source>
        <dbReference type="ARBA" id="ARBA00023128"/>
    </source>
</evidence>
<dbReference type="FunFam" id="3.30.930.10:FF:000041">
    <property type="entry name" value="Phenylalanyl-tRNA synthetase 2, mitochondrial"/>
    <property type="match status" value="1"/>
</dbReference>
<keyword evidence="7" id="KW-0067">ATP-binding</keyword>
<protein>
    <recommendedName>
        <fullName evidence="16">Phenylalanine--tRNA ligase, mitochondrial</fullName>
        <ecNumber evidence="4">6.1.1.20</ecNumber>
    </recommendedName>
    <alternativeName>
        <fullName evidence="13">Phenylalanyl-tRNA synthetase</fullName>
    </alternativeName>
</protein>
<sequence>MLAVVSRRIRLLKKSEAIKLKEFCTARNLNKTPNDVELLGEKYVTDEWTNVTPKIIEKLGRTLHTTKYHPLSHVRQRIVNYFYGNYRNKCGNPLFSVFDNQKPVVSVHQNFDSLLIPGDHPSRSKTDCYYVNRDTLLRAHMTAHQSELISMGLNNFLVIGDVYRRDEIDATHYPVFHQVDAVRLCNNDEIFDSVNDPEGLELFENRGKESKEKQAVHSLEATKIMEHQLKRDLVGLAQVLFGKDVKCRWVDQYFPFTHPSWELEVFYNNQWLEVLGCGIMRQEILKNCGVNDRMGWAFGLGLERLAMCLYKIPDIRLFSSSDSGFLNQFKFDDPNTPVTYKPISVYPQCANDLSFWLPENSEFSPNDFYDLARDIGGDIIEQISLIDNFTHPKTNKTSHCYRIVYRHMERTLTQKEVTEIHSEISRNAAKLLNVTVR</sequence>
<evidence type="ECO:0000256" key="12">
    <source>
        <dbReference type="ARBA" id="ARBA00023146"/>
    </source>
</evidence>
<evidence type="ECO:0000313" key="19">
    <source>
        <dbReference type="Proteomes" id="UP000694866"/>
    </source>
</evidence>
<dbReference type="GO" id="GO:0005524">
    <property type="term" value="F:ATP binding"/>
    <property type="evidence" value="ECO:0007669"/>
    <property type="project" value="UniProtKB-KW"/>
</dbReference>
<comment type="function">
    <text evidence="15">Is responsible for the charging of tRNA(Phe) with phenylalanine in mitochondrial translation. To a lesser extent, also catalyzes direct attachment of m-Tyr (an oxidized version of Phe) to tRNA(Phe), thereby opening the way for delivery of the misacylated tRNA to the ribosome and incorporation of ROS-damaged amino acid into proteins.</text>
</comment>
<feature type="domain" description="FDX-ACB" evidence="18">
    <location>
        <begin position="344"/>
        <end position="437"/>
    </location>
</feature>
<evidence type="ECO:0000256" key="3">
    <source>
        <dbReference type="ARBA" id="ARBA00011245"/>
    </source>
</evidence>
<dbReference type="SUPFAM" id="SSF55681">
    <property type="entry name" value="Class II aaRS and biotin synthetases"/>
    <property type="match status" value="1"/>
</dbReference>
<keyword evidence="10" id="KW-0007">Acetylation</keyword>
<keyword evidence="5 20" id="KW-0436">Ligase</keyword>
<evidence type="ECO:0000256" key="10">
    <source>
        <dbReference type="ARBA" id="ARBA00022990"/>
    </source>
</evidence>
<comment type="subcellular location">
    <subcellularLocation>
        <location evidence="1">Mitochondrion matrix</location>
    </subcellularLocation>
</comment>
<keyword evidence="19" id="KW-1185">Reference proteome</keyword>
<dbReference type="Proteomes" id="UP000694866">
    <property type="component" value="Unplaced"/>
</dbReference>
<evidence type="ECO:0000256" key="4">
    <source>
        <dbReference type="ARBA" id="ARBA00012814"/>
    </source>
</evidence>
<evidence type="ECO:0000256" key="15">
    <source>
        <dbReference type="ARBA" id="ARBA00060211"/>
    </source>
</evidence>
<dbReference type="OrthoDB" id="4457at2759"/>
<dbReference type="PANTHER" id="PTHR11538:SF41">
    <property type="entry name" value="PHENYLALANINE--TRNA LIGASE, MITOCHONDRIAL"/>
    <property type="match status" value="1"/>
</dbReference>
<dbReference type="KEGG" id="fas:105270083"/>
<dbReference type="GeneID" id="105270083"/>
<keyword evidence="11" id="KW-0496">Mitochondrion</keyword>
<dbReference type="InterPro" id="IPR004530">
    <property type="entry name" value="Phe-tRNA-synth_IIc_mito"/>
</dbReference>
<dbReference type="GO" id="GO:0004826">
    <property type="term" value="F:phenylalanine-tRNA ligase activity"/>
    <property type="evidence" value="ECO:0007669"/>
    <property type="project" value="UniProtKB-EC"/>
</dbReference>
<dbReference type="Pfam" id="PF01409">
    <property type="entry name" value="tRNA-synt_2d"/>
    <property type="match status" value="2"/>
</dbReference>
<evidence type="ECO:0000259" key="17">
    <source>
        <dbReference type="PROSITE" id="PS50862"/>
    </source>
</evidence>
<dbReference type="RefSeq" id="XP_011309084.1">
    <property type="nucleotide sequence ID" value="XM_011310782.1"/>
</dbReference>
<evidence type="ECO:0000256" key="9">
    <source>
        <dbReference type="ARBA" id="ARBA00022946"/>
    </source>
</evidence>
<evidence type="ECO:0000313" key="20">
    <source>
        <dbReference type="RefSeq" id="XP_011309084.1"/>
    </source>
</evidence>
<dbReference type="SMART" id="SM00896">
    <property type="entry name" value="FDX-ACB"/>
    <property type="match status" value="1"/>
</dbReference>
<comment type="catalytic activity">
    <reaction evidence="14">
        <text>tRNA(Phe) + L-phenylalanine + ATP = L-phenylalanyl-tRNA(Phe) + AMP + diphosphate + H(+)</text>
        <dbReference type="Rhea" id="RHEA:19413"/>
        <dbReference type="Rhea" id="RHEA-COMP:9668"/>
        <dbReference type="Rhea" id="RHEA-COMP:9699"/>
        <dbReference type="ChEBI" id="CHEBI:15378"/>
        <dbReference type="ChEBI" id="CHEBI:30616"/>
        <dbReference type="ChEBI" id="CHEBI:33019"/>
        <dbReference type="ChEBI" id="CHEBI:58095"/>
        <dbReference type="ChEBI" id="CHEBI:78442"/>
        <dbReference type="ChEBI" id="CHEBI:78531"/>
        <dbReference type="ChEBI" id="CHEBI:456215"/>
        <dbReference type="EC" id="6.1.1.20"/>
    </reaction>
</comment>
<evidence type="ECO:0000256" key="16">
    <source>
        <dbReference type="ARBA" id="ARBA00073229"/>
    </source>
</evidence>
<keyword evidence="6" id="KW-0547">Nucleotide-binding</keyword>
<dbReference type="InterPro" id="IPR006195">
    <property type="entry name" value="aa-tRNA-synth_II"/>
</dbReference>
<evidence type="ECO:0000256" key="2">
    <source>
        <dbReference type="ARBA" id="ARBA00008226"/>
    </source>
</evidence>
<dbReference type="PROSITE" id="PS50862">
    <property type="entry name" value="AA_TRNA_LIGASE_II"/>
    <property type="match status" value="1"/>
</dbReference>
<dbReference type="GO" id="GO:0006432">
    <property type="term" value="P:phenylalanyl-tRNA aminoacylation"/>
    <property type="evidence" value="ECO:0007669"/>
    <property type="project" value="InterPro"/>
</dbReference>
<feature type="domain" description="Aminoacyl-transfer RNA synthetases class-II family profile" evidence="17">
    <location>
        <begin position="159"/>
        <end position="334"/>
    </location>
</feature>
<dbReference type="GO" id="GO:0005759">
    <property type="term" value="C:mitochondrial matrix"/>
    <property type="evidence" value="ECO:0007669"/>
    <property type="project" value="UniProtKB-SubCell"/>
</dbReference>
<dbReference type="Gene3D" id="3.30.930.10">
    <property type="entry name" value="Bira Bifunctional Protein, Domain 2"/>
    <property type="match status" value="1"/>
</dbReference>
<comment type="subunit">
    <text evidence="3">Monomer.</text>
</comment>
<dbReference type="InterPro" id="IPR005121">
    <property type="entry name" value="Fdx_antiC-bd"/>
</dbReference>
<evidence type="ECO:0000259" key="18">
    <source>
        <dbReference type="PROSITE" id="PS51447"/>
    </source>
</evidence>
<dbReference type="InterPro" id="IPR036690">
    <property type="entry name" value="Fdx_antiC-bd_sf"/>
</dbReference>
<dbReference type="EC" id="6.1.1.20" evidence="4"/>
<gene>
    <name evidence="20" type="primary">PheRS-m</name>
</gene>
<dbReference type="Pfam" id="PF03147">
    <property type="entry name" value="FDX-ACB"/>
    <property type="match status" value="1"/>
</dbReference>
<evidence type="ECO:0000256" key="13">
    <source>
        <dbReference type="ARBA" id="ARBA00031194"/>
    </source>
</evidence>
<dbReference type="PANTHER" id="PTHR11538">
    <property type="entry name" value="PHENYLALANYL-TRNA SYNTHETASE"/>
    <property type="match status" value="1"/>
</dbReference>
<accession>A0A9R1TGW6</accession>
<dbReference type="Gene3D" id="3.30.70.380">
    <property type="entry name" value="Ferrodoxin-fold anticodon-binding domain"/>
    <property type="match status" value="1"/>
</dbReference>
<dbReference type="SUPFAM" id="SSF54991">
    <property type="entry name" value="Anticodon-binding domain of PheRS"/>
    <property type="match status" value="1"/>
</dbReference>
<keyword evidence="8" id="KW-0648">Protein biosynthesis</keyword>
<dbReference type="NCBIfam" id="TIGR00469">
    <property type="entry name" value="pheS_mito"/>
    <property type="match status" value="1"/>
</dbReference>
<keyword evidence="12" id="KW-0030">Aminoacyl-tRNA synthetase</keyword>
<name>A0A9R1TGW6_9HYME</name>
<dbReference type="FunFam" id="3.30.70.380:FF:000002">
    <property type="entry name" value="phenylalanine--tRNA ligase, mitochondrial"/>
    <property type="match status" value="1"/>
</dbReference>
<dbReference type="InterPro" id="IPR002319">
    <property type="entry name" value="Phenylalanyl-tRNA_Synthase"/>
</dbReference>
<dbReference type="InterPro" id="IPR045864">
    <property type="entry name" value="aa-tRNA-synth_II/BPL/LPL"/>
</dbReference>
<comment type="similarity">
    <text evidence="2">Belongs to the class-II aminoacyl-tRNA synthetase family.</text>
</comment>
<proteinExistence type="inferred from homology"/>
<dbReference type="PROSITE" id="PS51447">
    <property type="entry name" value="FDX_ACB"/>
    <property type="match status" value="1"/>
</dbReference>
<keyword evidence="9" id="KW-0809">Transit peptide</keyword>
<reference evidence="20" key="1">
    <citation type="submission" date="2025-08" db="UniProtKB">
        <authorList>
            <consortium name="RefSeq"/>
        </authorList>
    </citation>
    <scope>IDENTIFICATION</scope>
    <source>
        <strain evidence="20">USDA-PBARC FA_bdor</strain>
        <tissue evidence="20">Whole organism</tissue>
    </source>
</reference>
<evidence type="ECO:0000256" key="7">
    <source>
        <dbReference type="ARBA" id="ARBA00022840"/>
    </source>
</evidence>
<dbReference type="AlphaFoldDB" id="A0A9R1TGW6"/>
<evidence type="ECO:0000256" key="14">
    <source>
        <dbReference type="ARBA" id="ARBA00049255"/>
    </source>
</evidence>
<evidence type="ECO:0000256" key="1">
    <source>
        <dbReference type="ARBA" id="ARBA00004305"/>
    </source>
</evidence>